<evidence type="ECO:0000313" key="1">
    <source>
        <dbReference type="EMBL" id="PWI32195.1"/>
    </source>
</evidence>
<dbReference type="Pfam" id="PF05015">
    <property type="entry name" value="HigB-like_toxin"/>
    <property type="match status" value="1"/>
</dbReference>
<dbReference type="SUPFAM" id="SSF143011">
    <property type="entry name" value="RelE-like"/>
    <property type="match status" value="1"/>
</dbReference>
<dbReference type="InterPro" id="IPR035093">
    <property type="entry name" value="RelE/ParE_toxin_dom_sf"/>
</dbReference>
<dbReference type="EMBL" id="QFWT01000010">
    <property type="protein sequence ID" value="PWI32195.1"/>
    <property type="molecule type" value="Genomic_DNA"/>
</dbReference>
<proteinExistence type="predicted"/>
<dbReference type="InterPro" id="IPR007711">
    <property type="entry name" value="HigB-1"/>
</dbReference>
<sequence length="102" mass="11474">MAIKSFTHKGLKKFYYKDDKSGLNPNHVVKIGFILDAIDASHHPVDLKALYGNKFAEKKGSGDGVYSIEVNGNWRITFEICDDGAILLDYLDYHGKQIKAKK</sequence>
<dbReference type="PANTHER" id="PTHR40266:SF2">
    <property type="entry name" value="TOXIN HIGB-1"/>
    <property type="match status" value="1"/>
</dbReference>
<dbReference type="PANTHER" id="PTHR40266">
    <property type="entry name" value="TOXIN HIGB-1"/>
    <property type="match status" value="1"/>
</dbReference>
<evidence type="ECO:0000313" key="2">
    <source>
        <dbReference type="Proteomes" id="UP000245362"/>
    </source>
</evidence>
<dbReference type="Gene3D" id="3.30.2310.20">
    <property type="entry name" value="RelE-like"/>
    <property type="match status" value="1"/>
</dbReference>
<accession>A0A2U3B653</accession>
<keyword evidence="2" id="KW-1185">Reference proteome</keyword>
<comment type="caution">
    <text evidence="1">The sequence shown here is derived from an EMBL/GenBank/DDBJ whole genome shotgun (WGS) entry which is preliminary data.</text>
</comment>
<name>A0A2U3B653_9VIBR</name>
<dbReference type="RefSeq" id="WP_109320719.1">
    <property type="nucleotide sequence ID" value="NZ_QFWT01000010.1"/>
</dbReference>
<gene>
    <name evidence="1" type="ORF">DI392_16075</name>
</gene>
<organism evidence="1 2">
    <name type="scientific">Vibrio albus</name>
    <dbReference type="NCBI Taxonomy" id="2200953"/>
    <lineage>
        <taxon>Bacteria</taxon>
        <taxon>Pseudomonadati</taxon>
        <taxon>Pseudomonadota</taxon>
        <taxon>Gammaproteobacteria</taxon>
        <taxon>Vibrionales</taxon>
        <taxon>Vibrionaceae</taxon>
        <taxon>Vibrio</taxon>
    </lineage>
</organism>
<reference evidence="1 2" key="1">
    <citation type="submission" date="2018-05" db="EMBL/GenBank/DDBJ databases">
        <title>Vibrio limimaris sp. nov., isolated from marine sediment.</title>
        <authorList>
            <person name="Li C.-M."/>
        </authorList>
    </citation>
    <scope>NUCLEOTIDE SEQUENCE [LARGE SCALE GENOMIC DNA]</scope>
    <source>
        <strain evidence="1 2">E4404</strain>
    </source>
</reference>
<dbReference type="AlphaFoldDB" id="A0A2U3B653"/>
<dbReference type="OrthoDB" id="9801102at2"/>
<dbReference type="Proteomes" id="UP000245362">
    <property type="component" value="Unassembled WGS sequence"/>
</dbReference>
<protein>
    <submittedName>
        <fullName evidence="1">Plasmid maintenance system killer</fullName>
    </submittedName>
</protein>